<dbReference type="GO" id="GO:0030288">
    <property type="term" value="C:outer membrane-bounded periplasmic space"/>
    <property type="evidence" value="ECO:0007669"/>
    <property type="project" value="UniProtKB-ARBA"/>
</dbReference>
<dbReference type="GO" id="GO:0043190">
    <property type="term" value="C:ATP-binding cassette (ABC) transporter complex"/>
    <property type="evidence" value="ECO:0007669"/>
    <property type="project" value="InterPro"/>
</dbReference>
<keyword evidence="2" id="KW-0813">Transport</keyword>
<dbReference type="InterPro" id="IPR039424">
    <property type="entry name" value="SBP_5"/>
</dbReference>
<evidence type="ECO:0000256" key="3">
    <source>
        <dbReference type="ARBA" id="ARBA00022729"/>
    </source>
</evidence>
<reference evidence="5 6" key="1">
    <citation type="submission" date="2020-01" db="EMBL/GenBank/DDBJ databases">
        <title>Genomes assembled from Gulf of Kutch pelagic sediment metagenomes.</title>
        <authorList>
            <person name="Chandrashekar M."/>
            <person name="Mahajan M.S."/>
            <person name="Dave K.J."/>
            <person name="Vatsa P."/>
            <person name="Nathani N.M."/>
        </authorList>
    </citation>
    <scope>NUCLEOTIDE SEQUENCE [LARGE SCALE GENOMIC DNA]</scope>
    <source>
        <strain evidence="5">KS3-K002</strain>
    </source>
</reference>
<name>A0AAE4Z6Q3_9BACT</name>
<dbReference type="InterPro" id="IPR000914">
    <property type="entry name" value="SBP_5_dom"/>
</dbReference>
<organism evidence="5 6">
    <name type="scientific">Candidatus Kutchimonas denitrificans</name>
    <dbReference type="NCBI Taxonomy" id="3056748"/>
    <lineage>
        <taxon>Bacteria</taxon>
        <taxon>Pseudomonadati</taxon>
        <taxon>Gemmatimonadota</taxon>
        <taxon>Gemmatimonadia</taxon>
        <taxon>Candidatus Palauibacterales</taxon>
        <taxon>Candidatus Palauibacteraceae</taxon>
        <taxon>Candidatus Kutchimonas</taxon>
    </lineage>
</organism>
<proteinExistence type="inferred from homology"/>
<dbReference type="Gene3D" id="3.90.76.10">
    <property type="entry name" value="Dipeptide-binding Protein, Domain 1"/>
    <property type="match status" value="1"/>
</dbReference>
<dbReference type="PANTHER" id="PTHR30290">
    <property type="entry name" value="PERIPLASMIC BINDING COMPONENT OF ABC TRANSPORTER"/>
    <property type="match status" value="1"/>
</dbReference>
<dbReference type="Gene3D" id="3.10.105.10">
    <property type="entry name" value="Dipeptide-binding Protein, Domain 3"/>
    <property type="match status" value="1"/>
</dbReference>
<sequence length="532" mass="59500">MRTVLFAAAAAALIFNGCESPAGRDVLVIGLGTEPGVLLPVAEASALDGEINAQLYLKLNSARWVNGALDYLVDELSLAERWTYSRDSTVLTYHLREEAVWSDGEPIDAEDVRFTFQLVRRPEIGSVYADSWEHLDSVAVVDDHTVAFHFRRRYPGMLFHTGIGIIPQHIYEEYTVGQASLTSHPSLLEPGPELVVSGPYSIGRWVRGERLLLVENPRAFTTRPATDTVVLRLIPDETTRLLEFENGELDVTTPLEVSQAQEIEEDPRFRIETMDDRFYDYIAWNGSEYPPFADPHVRRALSLAIDRRGIIDGQGLDRFARPAAGPYPPIFAEVSDPSLEPDPYLPDSARAVLAAQGWRDSDGDGLLDREGTPFSFTLLTQAGNERRNSAAQIIQAAYREIGIDMRIRPVEFNALLGLMFEGRDFEAVLMGWQVALAPNYLAGFFWPPGHPYNITGYASAELDRLIPEALAAPNASAAAPYWREAARTIAAGRPYAFLWYYDDIVAVNEKVRNTRMDTYGLLQNLHEWTVHN</sequence>
<protein>
    <recommendedName>
        <fullName evidence="4">Solute-binding protein family 5 domain-containing protein</fullName>
    </recommendedName>
</protein>
<dbReference type="AlphaFoldDB" id="A0AAE4Z6Q3"/>
<comment type="caution">
    <text evidence="5">The sequence shown here is derived from an EMBL/GenBank/DDBJ whole genome shotgun (WGS) entry which is preliminary data.</text>
</comment>
<dbReference type="GO" id="GO:1904680">
    <property type="term" value="F:peptide transmembrane transporter activity"/>
    <property type="evidence" value="ECO:0007669"/>
    <property type="project" value="TreeGrafter"/>
</dbReference>
<comment type="similarity">
    <text evidence="1">Belongs to the bacterial solute-binding protein 5 family.</text>
</comment>
<dbReference type="PANTHER" id="PTHR30290:SF9">
    <property type="entry name" value="OLIGOPEPTIDE-BINDING PROTEIN APPA"/>
    <property type="match status" value="1"/>
</dbReference>
<dbReference type="EMBL" id="JAACAK010000018">
    <property type="protein sequence ID" value="NIR74023.1"/>
    <property type="molecule type" value="Genomic_DNA"/>
</dbReference>
<dbReference type="InterPro" id="IPR030678">
    <property type="entry name" value="Peptide/Ni-bd"/>
</dbReference>
<gene>
    <name evidence="5" type="ORF">GWO12_02730</name>
</gene>
<evidence type="ECO:0000259" key="4">
    <source>
        <dbReference type="Pfam" id="PF00496"/>
    </source>
</evidence>
<dbReference type="Gene3D" id="3.40.190.10">
    <property type="entry name" value="Periplasmic binding protein-like II"/>
    <property type="match status" value="1"/>
</dbReference>
<dbReference type="Pfam" id="PF00496">
    <property type="entry name" value="SBP_bac_5"/>
    <property type="match status" value="1"/>
</dbReference>
<dbReference type="GO" id="GO:0015833">
    <property type="term" value="P:peptide transport"/>
    <property type="evidence" value="ECO:0007669"/>
    <property type="project" value="TreeGrafter"/>
</dbReference>
<dbReference type="SUPFAM" id="SSF53850">
    <property type="entry name" value="Periplasmic binding protein-like II"/>
    <property type="match status" value="1"/>
</dbReference>
<keyword evidence="3" id="KW-0732">Signal</keyword>
<dbReference type="PIRSF" id="PIRSF002741">
    <property type="entry name" value="MppA"/>
    <property type="match status" value="1"/>
</dbReference>
<accession>A0AAE4Z6Q3</accession>
<evidence type="ECO:0000313" key="5">
    <source>
        <dbReference type="EMBL" id="NIR74023.1"/>
    </source>
</evidence>
<feature type="domain" description="Solute-binding protein family 5" evidence="4">
    <location>
        <begin position="77"/>
        <end position="436"/>
    </location>
</feature>
<dbReference type="Proteomes" id="UP000702544">
    <property type="component" value="Unassembled WGS sequence"/>
</dbReference>
<evidence type="ECO:0000256" key="1">
    <source>
        <dbReference type="ARBA" id="ARBA00005695"/>
    </source>
</evidence>
<evidence type="ECO:0000256" key="2">
    <source>
        <dbReference type="ARBA" id="ARBA00022448"/>
    </source>
</evidence>
<evidence type="ECO:0000313" key="6">
    <source>
        <dbReference type="Proteomes" id="UP000702544"/>
    </source>
</evidence>